<dbReference type="EMBL" id="FOHW01000015">
    <property type="protein sequence ID" value="SET51228.1"/>
    <property type="molecule type" value="Genomic_DNA"/>
</dbReference>
<keyword evidence="1" id="KW-0812">Transmembrane</keyword>
<dbReference type="OrthoDB" id="6895396at2"/>
<organism evidence="2 3">
    <name type="scientific">Pseudomonas graminis</name>
    <dbReference type="NCBI Taxonomy" id="158627"/>
    <lineage>
        <taxon>Bacteria</taxon>
        <taxon>Pseudomonadati</taxon>
        <taxon>Pseudomonadota</taxon>
        <taxon>Gammaproteobacteria</taxon>
        <taxon>Pseudomonadales</taxon>
        <taxon>Pseudomonadaceae</taxon>
        <taxon>Pseudomonas</taxon>
    </lineage>
</organism>
<name>A0A1I0F1Y0_9PSED</name>
<proteinExistence type="predicted"/>
<dbReference type="RefSeq" id="WP_074889868.1">
    <property type="nucleotide sequence ID" value="NZ_FOHW01000015.1"/>
</dbReference>
<reference evidence="2 3" key="1">
    <citation type="submission" date="2016-10" db="EMBL/GenBank/DDBJ databases">
        <authorList>
            <person name="de Groot N.N."/>
        </authorList>
    </citation>
    <scope>NUCLEOTIDE SEQUENCE [LARGE SCALE GENOMIC DNA]</scope>
    <source>
        <strain evidence="2 3">DSM 11363</strain>
    </source>
</reference>
<sequence length="295" mass="32501">MQAFVFCGRRNNRRNKLVISEFPQSGDTSVLESALSVLGQGWLGTLLGIGGIVFAFFTYVWTRRRTRLAYVFFGEHLLGSATDALPAAIDVQYDGVSIPRLSKSQIIIWNDGENIIPGTDIVTKDPLRLQVGDDGKILSVSVIKTSRDVIDVKLVDQDHPSQVLLTFDYLDANDGFVIEILHTSTDRKPSVEGTLRGLPQGISNYGQFTRPKPQKATKGKIFKALNVIFSPPVFVIIGFLFAVFGPHPAFLTRPDSMGALSTVAGAASGLLTLWVGRRWEGRRKYPKSLHLEALE</sequence>
<feature type="transmembrane region" description="Helical" evidence="1">
    <location>
        <begin position="224"/>
        <end position="244"/>
    </location>
</feature>
<gene>
    <name evidence="2" type="ORF">SAMN05216197_11570</name>
</gene>
<evidence type="ECO:0000313" key="2">
    <source>
        <dbReference type="EMBL" id="SET51228.1"/>
    </source>
</evidence>
<feature type="transmembrane region" description="Helical" evidence="1">
    <location>
        <begin position="41"/>
        <end position="61"/>
    </location>
</feature>
<evidence type="ECO:0000313" key="3">
    <source>
        <dbReference type="Proteomes" id="UP000182332"/>
    </source>
</evidence>
<dbReference type="Proteomes" id="UP000182332">
    <property type="component" value="Unassembled WGS sequence"/>
</dbReference>
<keyword evidence="1" id="KW-0472">Membrane</keyword>
<evidence type="ECO:0000256" key="1">
    <source>
        <dbReference type="SAM" id="Phobius"/>
    </source>
</evidence>
<feature type="transmembrane region" description="Helical" evidence="1">
    <location>
        <begin position="256"/>
        <end position="275"/>
    </location>
</feature>
<dbReference type="AlphaFoldDB" id="A0A1I0F1Y0"/>
<keyword evidence="1" id="KW-1133">Transmembrane helix</keyword>
<accession>A0A1I0F1Y0</accession>
<protein>
    <submittedName>
        <fullName evidence="2">Uncharacterized protein</fullName>
    </submittedName>
</protein>